<sequence>MSGDLVQPRRPFYTPREVSRHCTLTDLWVSYLGRVYDLTPLANQHRGDILLKPIIEAAGKDISHWFNPKTGDVKTCIDPQTGCLKYYTPQGRFLHVPPPVPTSDWDTSYGRPWWKDPFHEIGILSSKTRFIRIINTLTSQEHKLEVCSEENMWEILRRYLPYNAHASSYTWKFCGVPLDMDKTLQENGVQDEDQEFDELKIDSDLFTPSIHLYFNDDLTES</sequence>
<reference evidence="12" key="2">
    <citation type="submission" date="2025-09" db="UniProtKB">
        <authorList>
            <consortium name="Ensembl"/>
        </authorList>
    </citation>
    <scope>IDENTIFICATION</scope>
</reference>
<dbReference type="Pfam" id="PF00173">
    <property type="entry name" value="Cyt-b5"/>
    <property type="match status" value="1"/>
</dbReference>
<gene>
    <name evidence="12" type="primary">CYB5D1</name>
</gene>
<dbReference type="GO" id="GO:0003341">
    <property type="term" value="P:cilium movement"/>
    <property type="evidence" value="ECO:0007669"/>
    <property type="project" value="TreeGrafter"/>
</dbReference>
<evidence type="ECO:0000256" key="1">
    <source>
        <dbReference type="ARBA" id="ARBA00004430"/>
    </source>
</evidence>
<accession>A0A8C5M7R2</accession>
<dbReference type="SUPFAM" id="SSF55856">
    <property type="entry name" value="Cytochrome b5-like heme/steroid binding domain"/>
    <property type="match status" value="1"/>
</dbReference>
<keyword evidence="3" id="KW-0349">Heme</keyword>
<evidence type="ECO:0000256" key="6">
    <source>
        <dbReference type="ARBA" id="ARBA00023212"/>
    </source>
</evidence>
<dbReference type="Proteomes" id="UP000694569">
    <property type="component" value="Unplaced"/>
</dbReference>
<dbReference type="GO" id="GO:0005930">
    <property type="term" value="C:axoneme"/>
    <property type="evidence" value="ECO:0007669"/>
    <property type="project" value="UniProtKB-SubCell"/>
</dbReference>
<dbReference type="OrthoDB" id="260091at2759"/>
<feature type="domain" description="Cytochrome b5 heme-binding" evidence="11">
    <location>
        <begin position="10"/>
        <end position="66"/>
    </location>
</feature>
<keyword evidence="13" id="KW-1185">Reference proteome</keyword>
<dbReference type="InterPro" id="IPR052320">
    <property type="entry name" value="Cytochrome_b5_domain"/>
</dbReference>
<evidence type="ECO:0000256" key="8">
    <source>
        <dbReference type="ARBA" id="ARBA00038168"/>
    </source>
</evidence>
<evidence type="ECO:0000256" key="7">
    <source>
        <dbReference type="ARBA" id="ARBA00023273"/>
    </source>
</evidence>
<dbReference type="GO" id="GO:0046872">
    <property type="term" value="F:metal ion binding"/>
    <property type="evidence" value="ECO:0007669"/>
    <property type="project" value="UniProtKB-KW"/>
</dbReference>
<proteinExistence type="inferred from homology"/>
<dbReference type="Gene3D" id="3.10.120.10">
    <property type="entry name" value="Cytochrome b5-like heme/steroid binding domain"/>
    <property type="match status" value="1"/>
</dbReference>
<dbReference type="PROSITE" id="PS50255">
    <property type="entry name" value="CYTOCHROME_B5_2"/>
    <property type="match status" value="1"/>
</dbReference>
<evidence type="ECO:0000256" key="5">
    <source>
        <dbReference type="ARBA" id="ARBA00023004"/>
    </source>
</evidence>
<evidence type="ECO:0000259" key="11">
    <source>
        <dbReference type="PROSITE" id="PS50255"/>
    </source>
</evidence>
<dbReference type="InterPro" id="IPR001199">
    <property type="entry name" value="Cyt_B5-like_heme/steroid-bd"/>
</dbReference>
<organism evidence="12 13">
    <name type="scientific">Leptobrachium leishanense</name>
    <name type="common">Leishan spiny toad</name>
    <dbReference type="NCBI Taxonomy" id="445787"/>
    <lineage>
        <taxon>Eukaryota</taxon>
        <taxon>Metazoa</taxon>
        <taxon>Chordata</taxon>
        <taxon>Craniata</taxon>
        <taxon>Vertebrata</taxon>
        <taxon>Euteleostomi</taxon>
        <taxon>Amphibia</taxon>
        <taxon>Batrachia</taxon>
        <taxon>Anura</taxon>
        <taxon>Pelobatoidea</taxon>
        <taxon>Megophryidae</taxon>
        <taxon>Leptobrachium</taxon>
    </lineage>
</organism>
<evidence type="ECO:0000256" key="3">
    <source>
        <dbReference type="ARBA" id="ARBA00022617"/>
    </source>
</evidence>
<comment type="function">
    <text evidence="10">Radial spoke stalk protein that binds heme under oxidizing conditions. Required for the coordinated beating of multiple cilia maybe by functioning in a redox signaling pathway.</text>
</comment>
<keyword evidence="7" id="KW-0966">Cell projection</keyword>
<comment type="similarity">
    <text evidence="8">Belongs to the cytochrome b5 family.</text>
</comment>
<evidence type="ECO:0000256" key="10">
    <source>
        <dbReference type="ARBA" id="ARBA00046139"/>
    </source>
</evidence>
<evidence type="ECO:0000256" key="9">
    <source>
        <dbReference type="ARBA" id="ARBA00040649"/>
    </source>
</evidence>
<evidence type="ECO:0000256" key="4">
    <source>
        <dbReference type="ARBA" id="ARBA00022723"/>
    </source>
</evidence>
<keyword evidence="4" id="KW-0479">Metal-binding</keyword>
<name>A0A8C5M7R2_9ANUR</name>
<keyword evidence="6" id="KW-0206">Cytoskeleton</keyword>
<evidence type="ECO:0000313" key="13">
    <source>
        <dbReference type="Proteomes" id="UP000694569"/>
    </source>
</evidence>
<dbReference type="InterPro" id="IPR036400">
    <property type="entry name" value="Cyt_B5-like_heme/steroid_sf"/>
</dbReference>
<keyword evidence="2" id="KW-0963">Cytoplasm</keyword>
<protein>
    <recommendedName>
        <fullName evidence="9">Cytochrome b5 domain-containing protein 1</fullName>
    </recommendedName>
</protein>
<keyword evidence="5" id="KW-0408">Iron</keyword>
<dbReference type="SMART" id="SM01117">
    <property type="entry name" value="Cyt-b5"/>
    <property type="match status" value="1"/>
</dbReference>
<evidence type="ECO:0000256" key="2">
    <source>
        <dbReference type="ARBA" id="ARBA00022490"/>
    </source>
</evidence>
<dbReference type="GeneTree" id="ENSGT00440000037582"/>
<dbReference type="Ensembl" id="ENSLLET00000011080.1">
    <property type="protein sequence ID" value="ENSLLEP00000010665.1"/>
    <property type="gene ID" value="ENSLLEG00000006791.1"/>
</dbReference>
<reference evidence="12" key="1">
    <citation type="submission" date="2025-08" db="UniProtKB">
        <authorList>
            <consortium name="Ensembl"/>
        </authorList>
    </citation>
    <scope>IDENTIFICATION</scope>
</reference>
<dbReference type="PANTHER" id="PTHR21281">
    <property type="entry name" value="CYTOCHROME B5 DOMAIN-CONTAINING PROTEIN 1"/>
    <property type="match status" value="1"/>
</dbReference>
<dbReference type="AlphaFoldDB" id="A0A8C5M7R2"/>
<evidence type="ECO:0000313" key="12">
    <source>
        <dbReference type="Ensembl" id="ENSLLEP00000010665.1"/>
    </source>
</evidence>
<dbReference type="PANTHER" id="PTHR21281:SF0">
    <property type="entry name" value="CYTOCHROME B5 DOMAIN-CONTAINING PROTEIN 1"/>
    <property type="match status" value="1"/>
</dbReference>
<comment type="subcellular location">
    <subcellularLocation>
        <location evidence="1">Cytoplasm</location>
        <location evidence="1">Cytoskeleton</location>
        <location evidence="1">Cilium axoneme</location>
    </subcellularLocation>
</comment>